<organism evidence="6 7">
    <name type="scientific">Parnassius mnemosyne</name>
    <name type="common">clouded apollo</name>
    <dbReference type="NCBI Taxonomy" id="213953"/>
    <lineage>
        <taxon>Eukaryota</taxon>
        <taxon>Metazoa</taxon>
        <taxon>Ecdysozoa</taxon>
        <taxon>Arthropoda</taxon>
        <taxon>Hexapoda</taxon>
        <taxon>Insecta</taxon>
        <taxon>Pterygota</taxon>
        <taxon>Neoptera</taxon>
        <taxon>Endopterygota</taxon>
        <taxon>Lepidoptera</taxon>
        <taxon>Glossata</taxon>
        <taxon>Ditrysia</taxon>
        <taxon>Papilionoidea</taxon>
        <taxon>Papilionidae</taxon>
        <taxon>Parnassiinae</taxon>
        <taxon>Parnassini</taxon>
        <taxon>Parnassius</taxon>
        <taxon>Driopa</taxon>
    </lineage>
</organism>
<evidence type="ECO:0000256" key="2">
    <source>
        <dbReference type="ARBA" id="ARBA00022723"/>
    </source>
</evidence>
<reference evidence="6 7" key="1">
    <citation type="submission" date="2023-11" db="EMBL/GenBank/DDBJ databases">
        <authorList>
            <person name="Hedman E."/>
            <person name="Englund M."/>
            <person name="Stromberg M."/>
            <person name="Nyberg Akerstrom W."/>
            <person name="Nylinder S."/>
            <person name="Jareborg N."/>
            <person name="Kallberg Y."/>
            <person name="Kronander E."/>
        </authorList>
    </citation>
    <scope>NUCLEOTIDE SEQUENCE [LARGE SCALE GENOMIC DNA]</scope>
</reference>
<dbReference type="PANTHER" id="PTHR46481">
    <property type="entry name" value="ZINC FINGER BED DOMAIN-CONTAINING PROTEIN 4"/>
    <property type="match status" value="1"/>
</dbReference>
<evidence type="ECO:0000313" key="7">
    <source>
        <dbReference type="Proteomes" id="UP001314205"/>
    </source>
</evidence>
<gene>
    <name evidence="6" type="ORF">PARMNEM_LOCUS17471</name>
</gene>
<dbReference type="GO" id="GO:0008270">
    <property type="term" value="F:zinc ion binding"/>
    <property type="evidence" value="ECO:0007669"/>
    <property type="project" value="UniProtKB-KW"/>
</dbReference>
<dbReference type="InterPro" id="IPR012337">
    <property type="entry name" value="RNaseH-like_sf"/>
</dbReference>
<keyword evidence="2" id="KW-0479">Metal-binding</keyword>
<evidence type="ECO:0000256" key="5">
    <source>
        <dbReference type="ARBA" id="ARBA00023242"/>
    </source>
</evidence>
<evidence type="ECO:0000256" key="4">
    <source>
        <dbReference type="ARBA" id="ARBA00022833"/>
    </source>
</evidence>
<keyword evidence="3" id="KW-0863">Zinc-finger</keyword>
<comment type="caution">
    <text evidence="6">The sequence shown here is derived from an EMBL/GenBank/DDBJ whole genome shotgun (WGS) entry which is preliminary data.</text>
</comment>
<dbReference type="EMBL" id="CAVLGL010000104">
    <property type="protein sequence ID" value="CAK1598491.1"/>
    <property type="molecule type" value="Genomic_DNA"/>
</dbReference>
<accession>A0AAV1LTC5</accession>
<dbReference type="SUPFAM" id="SSF140996">
    <property type="entry name" value="Hermes dimerisation domain"/>
    <property type="match status" value="1"/>
</dbReference>
<keyword evidence="7" id="KW-1185">Reference proteome</keyword>
<name>A0AAV1LTC5_9NEOP</name>
<keyword evidence="5" id="KW-0539">Nucleus</keyword>
<comment type="subcellular location">
    <subcellularLocation>
        <location evidence="1">Nucleus</location>
    </subcellularLocation>
</comment>
<dbReference type="Proteomes" id="UP001314205">
    <property type="component" value="Unassembled WGS sequence"/>
</dbReference>
<evidence type="ECO:0000256" key="3">
    <source>
        <dbReference type="ARBA" id="ARBA00022771"/>
    </source>
</evidence>
<evidence type="ECO:0000256" key="1">
    <source>
        <dbReference type="ARBA" id="ARBA00004123"/>
    </source>
</evidence>
<evidence type="ECO:0008006" key="8">
    <source>
        <dbReference type="Google" id="ProtNLM"/>
    </source>
</evidence>
<dbReference type="AlphaFoldDB" id="A0AAV1LTC5"/>
<dbReference type="SUPFAM" id="SSF53098">
    <property type="entry name" value="Ribonuclease H-like"/>
    <property type="match status" value="1"/>
</dbReference>
<proteinExistence type="predicted"/>
<evidence type="ECO:0000313" key="6">
    <source>
        <dbReference type="EMBL" id="CAK1598491.1"/>
    </source>
</evidence>
<dbReference type="GO" id="GO:0005634">
    <property type="term" value="C:nucleus"/>
    <property type="evidence" value="ECO:0007669"/>
    <property type="project" value="UniProtKB-SubCell"/>
</dbReference>
<keyword evidence="4" id="KW-0862">Zinc</keyword>
<dbReference type="PANTHER" id="PTHR46481:SF10">
    <property type="entry name" value="ZINC FINGER BED DOMAIN-CONTAINING PROTEIN 39"/>
    <property type="match status" value="1"/>
</dbReference>
<protein>
    <recommendedName>
        <fullName evidence="8">Transposase</fullName>
    </recommendedName>
</protein>
<sequence>MSLEESKRVDRDLLELFISEFQPFRIVEDRGFKKFVKNIPGYTLPSGKNISSAMIPALYQTTLSEVQTRVSLDASSVCLTTDCWTSSQTENYIGVTVHYIDKNFEPQQILLECKGLNETHTSANLAKELKRVTDEWNLTHKVNFAISDNARNIVKAIETELGWKHYGYYAHSLNLIVSGALRPLEELIENGKKKYWHILNAVQMQRICFLNTN</sequence>
<dbReference type="InterPro" id="IPR052035">
    <property type="entry name" value="ZnF_BED_domain_contain"/>
</dbReference>